<accession>A0A2Z7AUQ1</accession>
<dbReference type="Proteomes" id="UP000250235">
    <property type="component" value="Unassembled WGS sequence"/>
</dbReference>
<gene>
    <name evidence="1" type="ORF">F511_03404</name>
</gene>
<dbReference type="AlphaFoldDB" id="A0A2Z7AUQ1"/>
<dbReference type="PANTHER" id="PTHR48449">
    <property type="entry name" value="DUF1985 DOMAIN-CONTAINING PROTEIN"/>
    <property type="match status" value="1"/>
</dbReference>
<sequence>MLNLKCILTHWEVILFKLVSRCLPTVVMSNKILHKLARCWYRDPHIETYTLSHQHSAVFHLLRRINDNGSSSSFPSLDETLILKSKYSHFVHCLSCKMVKRKATEAVDLELQERTFDTNHVSLTVQVLILRSEEDGFRRSHFPGTSTVTLVDLRARIDEFEGEIGVEVDLKKIKLASLYFASVVLDPRRKRKKEVVDPHWMRLVDDMDSFNTYPWDRLPYEEVLFVFEKTSELDLKRLRI</sequence>
<dbReference type="OrthoDB" id="1930729at2759"/>
<name>A0A2Z7AUQ1_9LAMI</name>
<dbReference type="PANTHER" id="PTHR48449:SF1">
    <property type="entry name" value="DUF1985 DOMAIN-CONTAINING PROTEIN"/>
    <property type="match status" value="1"/>
</dbReference>
<dbReference type="EMBL" id="KV012039">
    <property type="protein sequence ID" value="KZV25106.1"/>
    <property type="molecule type" value="Genomic_DNA"/>
</dbReference>
<protein>
    <submittedName>
        <fullName evidence="1">Uncharacterized protein</fullName>
    </submittedName>
</protein>
<evidence type="ECO:0000313" key="1">
    <source>
        <dbReference type="EMBL" id="KZV25106.1"/>
    </source>
</evidence>
<organism evidence="1 2">
    <name type="scientific">Dorcoceras hygrometricum</name>
    <dbReference type="NCBI Taxonomy" id="472368"/>
    <lineage>
        <taxon>Eukaryota</taxon>
        <taxon>Viridiplantae</taxon>
        <taxon>Streptophyta</taxon>
        <taxon>Embryophyta</taxon>
        <taxon>Tracheophyta</taxon>
        <taxon>Spermatophyta</taxon>
        <taxon>Magnoliopsida</taxon>
        <taxon>eudicotyledons</taxon>
        <taxon>Gunneridae</taxon>
        <taxon>Pentapetalae</taxon>
        <taxon>asterids</taxon>
        <taxon>lamiids</taxon>
        <taxon>Lamiales</taxon>
        <taxon>Gesneriaceae</taxon>
        <taxon>Didymocarpoideae</taxon>
        <taxon>Trichosporeae</taxon>
        <taxon>Loxocarpinae</taxon>
        <taxon>Dorcoceras</taxon>
    </lineage>
</organism>
<evidence type="ECO:0000313" key="2">
    <source>
        <dbReference type="Proteomes" id="UP000250235"/>
    </source>
</evidence>
<reference evidence="1 2" key="1">
    <citation type="journal article" date="2015" name="Proc. Natl. Acad. Sci. U.S.A.">
        <title>The resurrection genome of Boea hygrometrica: A blueprint for survival of dehydration.</title>
        <authorList>
            <person name="Xiao L."/>
            <person name="Yang G."/>
            <person name="Zhang L."/>
            <person name="Yang X."/>
            <person name="Zhao S."/>
            <person name="Ji Z."/>
            <person name="Zhou Q."/>
            <person name="Hu M."/>
            <person name="Wang Y."/>
            <person name="Chen M."/>
            <person name="Xu Y."/>
            <person name="Jin H."/>
            <person name="Xiao X."/>
            <person name="Hu G."/>
            <person name="Bao F."/>
            <person name="Hu Y."/>
            <person name="Wan P."/>
            <person name="Li L."/>
            <person name="Deng X."/>
            <person name="Kuang T."/>
            <person name="Xiang C."/>
            <person name="Zhu J.K."/>
            <person name="Oliver M.J."/>
            <person name="He Y."/>
        </authorList>
    </citation>
    <scope>NUCLEOTIDE SEQUENCE [LARGE SCALE GENOMIC DNA]</scope>
    <source>
        <strain evidence="2">cv. XS01</strain>
    </source>
</reference>
<proteinExistence type="predicted"/>
<keyword evidence="2" id="KW-1185">Reference proteome</keyword>